<evidence type="ECO:0000256" key="2">
    <source>
        <dbReference type="ARBA" id="ARBA00023306"/>
    </source>
</evidence>
<organism evidence="3 4">
    <name type="scientific">Eleusine coracana subsp. coracana</name>
    <dbReference type="NCBI Taxonomy" id="191504"/>
    <lineage>
        <taxon>Eukaryota</taxon>
        <taxon>Viridiplantae</taxon>
        <taxon>Streptophyta</taxon>
        <taxon>Embryophyta</taxon>
        <taxon>Tracheophyta</taxon>
        <taxon>Spermatophyta</taxon>
        <taxon>Magnoliopsida</taxon>
        <taxon>Liliopsida</taxon>
        <taxon>Poales</taxon>
        <taxon>Poaceae</taxon>
        <taxon>PACMAD clade</taxon>
        <taxon>Chloridoideae</taxon>
        <taxon>Cynodonteae</taxon>
        <taxon>Eleusininae</taxon>
        <taxon>Eleusine</taxon>
    </lineage>
</organism>
<keyword evidence="2" id="KW-0131">Cell cycle</keyword>
<dbReference type="PANTHER" id="PTHR15615">
    <property type="match status" value="1"/>
</dbReference>
<dbReference type="GO" id="GO:0019901">
    <property type="term" value="F:protein kinase binding"/>
    <property type="evidence" value="ECO:0007669"/>
    <property type="project" value="InterPro"/>
</dbReference>
<dbReference type="GO" id="GO:0051301">
    <property type="term" value="P:cell division"/>
    <property type="evidence" value="ECO:0007669"/>
    <property type="project" value="UniProtKB-KW"/>
</dbReference>
<dbReference type="InterPro" id="IPR013922">
    <property type="entry name" value="Cyclin_PHO80-like"/>
</dbReference>
<evidence type="ECO:0000256" key="1">
    <source>
        <dbReference type="ARBA" id="ARBA00022618"/>
    </source>
</evidence>
<comment type="caution">
    <text evidence="3">The sequence shown here is derived from an EMBL/GenBank/DDBJ whole genome shotgun (WGS) entry which is preliminary data.</text>
</comment>
<dbReference type="AlphaFoldDB" id="A0AAV5DB24"/>
<keyword evidence="1" id="KW-0132">Cell division</keyword>
<dbReference type="PANTHER" id="PTHR15615:SF84">
    <property type="entry name" value="OS05G0327000 PROTEIN"/>
    <property type="match status" value="1"/>
</dbReference>
<sequence>MAAAGNAVTSRSLRLFSDLVEAQARRCSAYASRPAKNDLVRAFRGGATPGEPVGKFLDRIYRAGAVEGTCFVLAGVYLLRFFRSPAAIEARIRLEPTTAHRLAAVALFVGGKFGGHPHRKWTPVFEVCSGRAIRAMEMAALERRFLRASDYRLYVRADEFESFVRLMEAGQPTPAPAPAPVADCRFRKRKAGGEEDERRRIRPCLPIPAVVPAK</sequence>
<dbReference type="Proteomes" id="UP001054889">
    <property type="component" value="Unassembled WGS sequence"/>
</dbReference>
<dbReference type="Pfam" id="PF08613">
    <property type="entry name" value="Cyclin"/>
    <property type="match status" value="1"/>
</dbReference>
<proteinExistence type="predicted"/>
<gene>
    <name evidence="3" type="primary">ga25328</name>
    <name evidence="3" type="ORF">PR202_ga25328</name>
</gene>
<protein>
    <recommendedName>
        <fullName evidence="5">Cyclin N-terminal domain-containing protein</fullName>
    </recommendedName>
</protein>
<accession>A0AAV5DB24</accession>
<dbReference type="EMBL" id="BQKI01000014">
    <property type="protein sequence ID" value="GJN07492.1"/>
    <property type="molecule type" value="Genomic_DNA"/>
</dbReference>
<evidence type="ECO:0000313" key="3">
    <source>
        <dbReference type="EMBL" id="GJN07492.1"/>
    </source>
</evidence>
<reference evidence="3" key="1">
    <citation type="journal article" date="2018" name="DNA Res.">
        <title>Multiple hybrid de novo genome assembly of finger millet, an orphan allotetraploid crop.</title>
        <authorList>
            <person name="Hatakeyama M."/>
            <person name="Aluri S."/>
            <person name="Balachadran M.T."/>
            <person name="Sivarajan S.R."/>
            <person name="Patrignani A."/>
            <person name="Gruter S."/>
            <person name="Poveda L."/>
            <person name="Shimizu-Inatsugi R."/>
            <person name="Baeten J."/>
            <person name="Francoijs K.J."/>
            <person name="Nataraja K.N."/>
            <person name="Reddy Y.A.N."/>
            <person name="Phadnis S."/>
            <person name="Ravikumar R.L."/>
            <person name="Schlapbach R."/>
            <person name="Sreeman S.M."/>
            <person name="Shimizu K.K."/>
        </authorList>
    </citation>
    <scope>NUCLEOTIDE SEQUENCE</scope>
</reference>
<evidence type="ECO:0008006" key="5">
    <source>
        <dbReference type="Google" id="ProtNLM"/>
    </source>
</evidence>
<name>A0AAV5DB24_ELECO</name>
<dbReference type="Gene3D" id="1.10.472.10">
    <property type="entry name" value="Cyclin-like"/>
    <property type="match status" value="1"/>
</dbReference>
<evidence type="ECO:0000313" key="4">
    <source>
        <dbReference type="Proteomes" id="UP001054889"/>
    </source>
</evidence>
<reference evidence="3" key="2">
    <citation type="submission" date="2021-12" db="EMBL/GenBank/DDBJ databases">
        <title>Resequencing data analysis of finger millet.</title>
        <authorList>
            <person name="Hatakeyama M."/>
            <person name="Aluri S."/>
            <person name="Balachadran M.T."/>
            <person name="Sivarajan S.R."/>
            <person name="Poveda L."/>
            <person name="Shimizu-Inatsugi R."/>
            <person name="Schlapbach R."/>
            <person name="Sreeman S.M."/>
            <person name="Shimizu K.K."/>
        </authorList>
    </citation>
    <scope>NUCLEOTIDE SEQUENCE</scope>
</reference>
<keyword evidence="4" id="KW-1185">Reference proteome</keyword>